<dbReference type="Gene3D" id="3.90.25.10">
    <property type="entry name" value="UDP-galactose 4-epimerase, domain 1"/>
    <property type="match status" value="1"/>
</dbReference>
<accession>A0A3P1C9C3</accession>
<dbReference type="CDD" id="cd05269">
    <property type="entry name" value="TMR_SDR_a"/>
    <property type="match status" value="1"/>
</dbReference>
<keyword evidence="3" id="KW-1185">Reference proteome</keyword>
<dbReference type="InterPro" id="IPR036291">
    <property type="entry name" value="NAD(P)-bd_dom_sf"/>
</dbReference>
<dbReference type="PANTHER" id="PTHR47129:SF1">
    <property type="entry name" value="NMRA-LIKE DOMAIN-CONTAINING PROTEIN"/>
    <property type="match status" value="1"/>
</dbReference>
<dbReference type="AlphaFoldDB" id="A0A3P1C9C3"/>
<dbReference type="Pfam" id="PF05368">
    <property type="entry name" value="NmrA"/>
    <property type="match status" value="1"/>
</dbReference>
<dbReference type="InterPro" id="IPR052718">
    <property type="entry name" value="NmrA-type_oxidoreductase"/>
</dbReference>
<evidence type="ECO:0000313" key="2">
    <source>
        <dbReference type="EMBL" id="RRB09920.1"/>
    </source>
</evidence>
<dbReference type="SUPFAM" id="SSF51735">
    <property type="entry name" value="NAD(P)-binding Rossmann-fold domains"/>
    <property type="match status" value="1"/>
</dbReference>
<dbReference type="PANTHER" id="PTHR47129">
    <property type="entry name" value="QUINONE OXIDOREDUCTASE 2"/>
    <property type="match status" value="1"/>
</dbReference>
<reference evidence="2 3" key="1">
    <citation type="submission" date="2018-11" db="EMBL/GenBank/DDBJ databases">
        <authorList>
            <person name="Zhou Z."/>
            <person name="Wang G."/>
        </authorList>
    </citation>
    <scope>NUCLEOTIDE SEQUENCE [LARGE SCALE GENOMIC DNA]</scope>
    <source>
        <strain evidence="2 3">KCTC42998</strain>
    </source>
</reference>
<organism evidence="2 3">
    <name type="scientific">Larkinella knui</name>
    <dbReference type="NCBI Taxonomy" id="2025310"/>
    <lineage>
        <taxon>Bacteria</taxon>
        <taxon>Pseudomonadati</taxon>
        <taxon>Bacteroidota</taxon>
        <taxon>Cytophagia</taxon>
        <taxon>Cytophagales</taxon>
        <taxon>Spirosomataceae</taxon>
        <taxon>Larkinella</taxon>
    </lineage>
</organism>
<protein>
    <submittedName>
        <fullName evidence="2">SDR family oxidoreductase</fullName>
    </submittedName>
</protein>
<comment type="caution">
    <text evidence="2">The sequence shown here is derived from an EMBL/GenBank/DDBJ whole genome shotgun (WGS) entry which is preliminary data.</text>
</comment>
<dbReference type="OrthoDB" id="9780595at2"/>
<feature type="domain" description="NmrA-like" evidence="1">
    <location>
        <begin position="2"/>
        <end position="252"/>
    </location>
</feature>
<sequence>MILLTGATGQLGTAVINQLLQKIPASQIAAFVRDEGKATNLIKQNVTIRVGTYDDTAALGRALQGIETVLLIAGTDEENRVRQHQNVVDAARKAGVQRFAYTSRALKDPATLVNRLMAGHFQTEDYIKASGLPYTLFQNILYLDAIPQFVGGDAVFERGISVPAGQGRVALALRSELGEAIANALVSHDEGNRTYRLTGSESYSFDEIAAALTSLSGKTVAYTPADPATFETQLIGRGLPEVVARRITGFITDIANGQEDIISPDLEKLLGRKPTALQEGLARMYKQ</sequence>
<dbReference type="EMBL" id="RQJP01000008">
    <property type="protein sequence ID" value="RRB09920.1"/>
    <property type="molecule type" value="Genomic_DNA"/>
</dbReference>
<evidence type="ECO:0000259" key="1">
    <source>
        <dbReference type="Pfam" id="PF05368"/>
    </source>
</evidence>
<name>A0A3P1C9C3_9BACT</name>
<proteinExistence type="predicted"/>
<dbReference type="Gene3D" id="3.40.50.720">
    <property type="entry name" value="NAD(P)-binding Rossmann-like Domain"/>
    <property type="match status" value="1"/>
</dbReference>
<gene>
    <name evidence="2" type="ORF">EHT87_30845</name>
</gene>
<dbReference type="RefSeq" id="WP_124910661.1">
    <property type="nucleotide sequence ID" value="NZ_RQJP01000008.1"/>
</dbReference>
<dbReference type="InterPro" id="IPR008030">
    <property type="entry name" value="NmrA-like"/>
</dbReference>
<evidence type="ECO:0000313" key="3">
    <source>
        <dbReference type="Proteomes" id="UP000274271"/>
    </source>
</evidence>
<dbReference type="Proteomes" id="UP000274271">
    <property type="component" value="Unassembled WGS sequence"/>
</dbReference>